<accession>A0A8T0J782</accession>
<name>A0A8T0J782_CERPU</name>
<dbReference type="EMBL" id="CM026421">
    <property type="protein sequence ID" value="KAG0590703.1"/>
    <property type="molecule type" value="Genomic_DNA"/>
</dbReference>
<reference evidence="2" key="1">
    <citation type="submission" date="2020-06" db="EMBL/GenBank/DDBJ databases">
        <title>WGS assembly of Ceratodon purpureus strain R40.</title>
        <authorList>
            <person name="Carey S.B."/>
            <person name="Jenkins J."/>
            <person name="Shu S."/>
            <person name="Lovell J.T."/>
            <person name="Sreedasyam A."/>
            <person name="Maumus F."/>
            <person name="Tiley G.P."/>
            <person name="Fernandez-Pozo N."/>
            <person name="Barry K."/>
            <person name="Chen C."/>
            <person name="Wang M."/>
            <person name="Lipzen A."/>
            <person name="Daum C."/>
            <person name="Saski C.A."/>
            <person name="Payton A.C."/>
            <person name="Mcbreen J.C."/>
            <person name="Conrad R.E."/>
            <person name="Kollar L.M."/>
            <person name="Olsson S."/>
            <person name="Huttunen S."/>
            <person name="Landis J.B."/>
            <person name="Wickett N.J."/>
            <person name="Johnson M.G."/>
            <person name="Rensing S.A."/>
            <person name="Grimwood J."/>
            <person name="Schmutz J."/>
            <person name="Mcdaniel S.F."/>
        </authorList>
    </citation>
    <scope>NUCLEOTIDE SEQUENCE</scope>
    <source>
        <strain evidence="2">R40</strain>
    </source>
</reference>
<sequence>MITKKYKTLNKNFTKTLPNRNMKSSNSDFKNPTLPDNKILSSSLDLLQIQNPATKPEVFRPNKPPSSNRTKHYLSREYAMDYHEFCPQIHQAKRSKLRNL</sequence>
<feature type="region of interest" description="Disordered" evidence="1">
    <location>
        <begin position="15"/>
        <end position="35"/>
    </location>
</feature>
<organism evidence="2 3">
    <name type="scientific">Ceratodon purpureus</name>
    <name type="common">Fire moss</name>
    <name type="synonym">Dicranum purpureum</name>
    <dbReference type="NCBI Taxonomy" id="3225"/>
    <lineage>
        <taxon>Eukaryota</taxon>
        <taxon>Viridiplantae</taxon>
        <taxon>Streptophyta</taxon>
        <taxon>Embryophyta</taxon>
        <taxon>Bryophyta</taxon>
        <taxon>Bryophytina</taxon>
        <taxon>Bryopsida</taxon>
        <taxon>Dicranidae</taxon>
        <taxon>Pseudoditrichales</taxon>
        <taxon>Ditrichaceae</taxon>
        <taxon>Ceratodon</taxon>
    </lineage>
</organism>
<feature type="compositionally biased region" description="Polar residues" evidence="1">
    <location>
        <begin position="15"/>
        <end position="30"/>
    </location>
</feature>
<gene>
    <name evidence="2" type="ORF">KC19_1G121000</name>
</gene>
<proteinExistence type="predicted"/>
<dbReference type="AlphaFoldDB" id="A0A8T0J782"/>
<evidence type="ECO:0000256" key="1">
    <source>
        <dbReference type="SAM" id="MobiDB-lite"/>
    </source>
</evidence>
<evidence type="ECO:0000313" key="2">
    <source>
        <dbReference type="EMBL" id="KAG0590703.1"/>
    </source>
</evidence>
<keyword evidence="3" id="KW-1185">Reference proteome</keyword>
<protein>
    <submittedName>
        <fullName evidence="2">Uncharacterized protein</fullName>
    </submittedName>
</protein>
<dbReference type="Proteomes" id="UP000822688">
    <property type="component" value="Chromosome 1"/>
</dbReference>
<evidence type="ECO:0000313" key="3">
    <source>
        <dbReference type="Proteomes" id="UP000822688"/>
    </source>
</evidence>
<comment type="caution">
    <text evidence="2">The sequence shown here is derived from an EMBL/GenBank/DDBJ whole genome shotgun (WGS) entry which is preliminary data.</text>
</comment>